<keyword evidence="1" id="KW-1133">Transmembrane helix</keyword>
<proteinExistence type="predicted"/>
<evidence type="ECO:0000256" key="1">
    <source>
        <dbReference type="SAM" id="Phobius"/>
    </source>
</evidence>
<evidence type="ECO:0000313" key="4">
    <source>
        <dbReference type="Proteomes" id="UP000366051"/>
    </source>
</evidence>
<keyword evidence="4" id="KW-1185">Reference proteome</keyword>
<evidence type="ECO:0000313" key="3">
    <source>
        <dbReference type="EMBL" id="QGG49421.1"/>
    </source>
</evidence>
<dbReference type="Pfam" id="PF10882">
    <property type="entry name" value="bPH_5"/>
    <property type="match status" value="1"/>
</dbReference>
<dbReference type="InterPro" id="IPR017259">
    <property type="entry name" value="UCP037672"/>
</dbReference>
<organism evidence="3 4">
    <name type="scientific">Heliorestis convoluta</name>
    <dbReference type="NCBI Taxonomy" id="356322"/>
    <lineage>
        <taxon>Bacteria</taxon>
        <taxon>Bacillati</taxon>
        <taxon>Bacillota</taxon>
        <taxon>Clostridia</taxon>
        <taxon>Eubacteriales</taxon>
        <taxon>Heliobacteriaceae</taxon>
        <taxon>Heliorestis</taxon>
    </lineage>
</organism>
<feature type="domain" description="Bacterial Pleckstrin homology" evidence="2">
    <location>
        <begin position="107"/>
        <end position="193"/>
    </location>
</feature>
<dbReference type="InterPro" id="IPR027783">
    <property type="entry name" value="Bacterial_PH-related"/>
</dbReference>
<keyword evidence="1" id="KW-0812">Transmembrane</keyword>
<feature type="transmembrane region" description="Helical" evidence="1">
    <location>
        <begin position="20"/>
        <end position="46"/>
    </location>
</feature>
<dbReference type="EMBL" id="CP045875">
    <property type="protein sequence ID" value="QGG49421.1"/>
    <property type="molecule type" value="Genomic_DNA"/>
</dbReference>
<gene>
    <name evidence="3" type="ORF">FTV88_3356</name>
</gene>
<feature type="transmembrane region" description="Helical" evidence="1">
    <location>
        <begin position="52"/>
        <end position="71"/>
    </location>
</feature>
<dbReference type="Proteomes" id="UP000366051">
    <property type="component" value="Chromosome"/>
</dbReference>
<sequence>MAGYNTASEEDKKHMRDSGLFSFIGNSLLLLALVLLIGAVFAYSGYALLSDLAWAFFVLGILYMVVKAQKFTPPTQKAKSKGVTTFILVIMLFFVGLLWGGMQESTVTIEEERLLVSGFYGEDLSLAEIEEIRVEEEIPPIIIRTNGFHFGPVMKGNFRVEEWGRSRLHLHSRQGPYVVIRTRDKYIVINYRNEEKTRQLYDQLYEKKNVTW</sequence>
<dbReference type="Pfam" id="PF12650">
    <property type="entry name" value="DUF3784"/>
    <property type="match status" value="1"/>
</dbReference>
<protein>
    <recommendedName>
        <fullName evidence="2">Bacterial Pleckstrin homology domain-containing protein</fullName>
    </recommendedName>
</protein>
<dbReference type="AlphaFoldDB" id="A0A5Q2N536"/>
<dbReference type="KEGG" id="hcv:FTV88_3356"/>
<reference evidence="4" key="1">
    <citation type="submission" date="2019-11" db="EMBL/GenBank/DDBJ databases">
        <title>Genome sequence of Heliorestis convoluta strain HH, an alkaliphilic and minimalistic phototrophic bacterium from a soda lake in Egypt.</title>
        <authorList>
            <person name="Dewey E.D."/>
            <person name="Stokes L.M."/>
            <person name="Burchell B.M."/>
            <person name="Shaffer K.N."/>
            <person name="Huntington A.M."/>
            <person name="Baker J.M."/>
            <person name="Nadendla S."/>
            <person name="Giglio M.G."/>
            <person name="Touchman J.W."/>
            <person name="Blankenship R.E."/>
            <person name="Madigan M.T."/>
            <person name="Sattley W.M."/>
        </authorList>
    </citation>
    <scope>NUCLEOTIDE SEQUENCE [LARGE SCALE GENOMIC DNA]</scope>
    <source>
        <strain evidence="4">HH</strain>
    </source>
</reference>
<evidence type="ECO:0000259" key="2">
    <source>
        <dbReference type="Pfam" id="PF10882"/>
    </source>
</evidence>
<keyword evidence="1" id="KW-0472">Membrane</keyword>
<feature type="transmembrane region" description="Helical" evidence="1">
    <location>
        <begin position="83"/>
        <end position="102"/>
    </location>
</feature>
<accession>A0A5Q2N536</accession>
<name>A0A5Q2N536_9FIRM</name>